<comment type="caution">
    <text evidence="1">The sequence shown here is derived from an EMBL/GenBank/DDBJ whole genome shotgun (WGS) entry which is preliminary data.</text>
</comment>
<name>A0A927FC48_9BACT</name>
<evidence type="ECO:0000313" key="2">
    <source>
        <dbReference type="Proteomes" id="UP000622317"/>
    </source>
</evidence>
<keyword evidence="2" id="KW-1185">Reference proteome</keyword>
<dbReference type="AlphaFoldDB" id="A0A927FC48"/>
<evidence type="ECO:0000313" key="1">
    <source>
        <dbReference type="EMBL" id="MBD5781645.1"/>
    </source>
</evidence>
<dbReference type="Proteomes" id="UP000622317">
    <property type="component" value="Unassembled WGS sequence"/>
</dbReference>
<dbReference type="RefSeq" id="WP_191618729.1">
    <property type="nucleotide sequence ID" value="NZ_JACYFG010000051.1"/>
</dbReference>
<organism evidence="1 2">
    <name type="scientific">Pelagicoccus enzymogenes</name>
    <dbReference type="NCBI Taxonomy" id="2773457"/>
    <lineage>
        <taxon>Bacteria</taxon>
        <taxon>Pseudomonadati</taxon>
        <taxon>Verrucomicrobiota</taxon>
        <taxon>Opitutia</taxon>
        <taxon>Puniceicoccales</taxon>
        <taxon>Pelagicoccaceae</taxon>
        <taxon>Pelagicoccus</taxon>
    </lineage>
</organism>
<gene>
    <name evidence="1" type="ORF">IEN85_19240</name>
</gene>
<sequence>MKENKDGRNRFPDWFQRLKYKSKGEPHFRLQDLEEVLPEADWKRFEKWIDRQTVLVDDEGHCRVFAWDLRRWIDEGMDEKQGDSTWD</sequence>
<reference evidence="1" key="1">
    <citation type="submission" date="2020-09" db="EMBL/GenBank/DDBJ databases">
        <title>Pelagicoccus enzymogenes sp. nov. with an EPS production, isolated from marine sediment.</title>
        <authorList>
            <person name="Feng X."/>
        </authorList>
    </citation>
    <scope>NUCLEOTIDE SEQUENCE</scope>
    <source>
        <strain evidence="1">NFK12</strain>
    </source>
</reference>
<dbReference type="EMBL" id="JACYFG010000051">
    <property type="protein sequence ID" value="MBD5781645.1"/>
    <property type="molecule type" value="Genomic_DNA"/>
</dbReference>
<protein>
    <submittedName>
        <fullName evidence="1">Uncharacterized protein</fullName>
    </submittedName>
</protein>
<accession>A0A927FC48</accession>
<proteinExistence type="predicted"/>